<organism evidence="3 4">
    <name type="scientific">Polynucleobacter cosmopolitanus</name>
    <dbReference type="NCBI Taxonomy" id="351345"/>
    <lineage>
        <taxon>Bacteria</taxon>
        <taxon>Pseudomonadati</taxon>
        <taxon>Pseudomonadota</taxon>
        <taxon>Betaproteobacteria</taxon>
        <taxon>Burkholderiales</taxon>
        <taxon>Burkholderiaceae</taxon>
        <taxon>Polynucleobacter</taxon>
    </lineage>
</organism>
<keyword evidence="3" id="KW-0560">Oxidoreductase</keyword>
<keyword evidence="3" id="KW-0503">Monooxygenase</keyword>
<dbReference type="Proteomes" id="UP000215188">
    <property type="component" value="Unassembled WGS sequence"/>
</dbReference>
<dbReference type="InterPro" id="IPR007138">
    <property type="entry name" value="ABM_dom"/>
</dbReference>
<dbReference type="PROSITE" id="PS51725">
    <property type="entry name" value="ABM"/>
    <property type="match status" value="1"/>
</dbReference>
<dbReference type="SUPFAM" id="SSF54909">
    <property type="entry name" value="Dimeric alpha+beta barrel"/>
    <property type="match status" value="1"/>
</dbReference>
<gene>
    <name evidence="3" type="ORF">AOC33_02895</name>
</gene>
<dbReference type="GO" id="GO:0004497">
    <property type="term" value="F:monooxygenase activity"/>
    <property type="evidence" value="ECO:0007669"/>
    <property type="project" value="UniProtKB-KW"/>
</dbReference>
<reference evidence="3 4" key="1">
    <citation type="submission" date="2017-06" db="EMBL/GenBank/DDBJ databases">
        <title>Reclassification of a Polynucleobacter cosmopolitanus strain isolated from tropical Lake Victoria as Polynucleobacter victoriensis comb. nov.</title>
        <authorList>
            <person name="Hahn M.W."/>
        </authorList>
    </citation>
    <scope>NUCLEOTIDE SEQUENCE [LARGE SCALE GENOMIC DNA]</scope>
    <source>
        <strain evidence="3 4">MWH-MoIso2</strain>
    </source>
</reference>
<dbReference type="AlphaFoldDB" id="A0A229FX86"/>
<comment type="caution">
    <text evidence="3">The sequence shown here is derived from an EMBL/GenBank/DDBJ whole genome shotgun (WGS) entry which is preliminary data.</text>
</comment>
<feature type="transmembrane region" description="Helical" evidence="1">
    <location>
        <begin position="145"/>
        <end position="165"/>
    </location>
</feature>
<keyword evidence="1" id="KW-1133">Transmembrane helix</keyword>
<dbReference type="PANTHER" id="PTHR40057:SF1">
    <property type="entry name" value="SLR1162 PROTEIN"/>
    <property type="match status" value="1"/>
</dbReference>
<dbReference type="InterPro" id="IPR011008">
    <property type="entry name" value="Dimeric_a/b-barrel"/>
</dbReference>
<evidence type="ECO:0000256" key="1">
    <source>
        <dbReference type="SAM" id="Phobius"/>
    </source>
</evidence>
<dbReference type="EMBL" id="NJGG01000001">
    <property type="protein sequence ID" value="OXL16049.1"/>
    <property type="molecule type" value="Genomic_DNA"/>
</dbReference>
<keyword evidence="1" id="KW-0472">Membrane</keyword>
<dbReference type="OrthoDB" id="1494254at2"/>
<feature type="transmembrane region" description="Helical" evidence="1">
    <location>
        <begin position="119"/>
        <end position="139"/>
    </location>
</feature>
<dbReference type="Gene3D" id="3.30.70.100">
    <property type="match status" value="1"/>
</dbReference>
<keyword evidence="4" id="KW-1185">Reference proteome</keyword>
<dbReference type="Pfam" id="PF03992">
    <property type="entry name" value="ABM"/>
    <property type="match status" value="1"/>
</dbReference>
<evidence type="ECO:0000313" key="3">
    <source>
        <dbReference type="EMBL" id="OXL16049.1"/>
    </source>
</evidence>
<dbReference type="InterPro" id="IPR038762">
    <property type="entry name" value="ABM_predict"/>
</dbReference>
<dbReference type="PANTHER" id="PTHR40057">
    <property type="entry name" value="SLR1162 PROTEIN"/>
    <property type="match status" value="1"/>
</dbReference>
<protein>
    <submittedName>
        <fullName evidence="3">Antibiotic biosynthesis monooxygenase</fullName>
    </submittedName>
</protein>
<evidence type="ECO:0000259" key="2">
    <source>
        <dbReference type="PROSITE" id="PS51725"/>
    </source>
</evidence>
<proteinExistence type="predicted"/>
<dbReference type="RefSeq" id="WP_089515077.1">
    <property type="nucleotide sequence ID" value="NZ_NJGG01000001.1"/>
</dbReference>
<accession>A0A229FX86</accession>
<keyword evidence="1" id="KW-0812">Transmembrane</keyword>
<name>A0A229FX86_9BURK</name>
<sequence length="177" mass="20281">MTSPVIRVVHSRAKDGCHAAYEALILGMFESMKHFPGFLGSELLPPLANADEYQVIVKFSSQKDLDDWDVSSQRQMWHARFRPLLAADPEYHLLTGLEAWFSLPEIPVGKKPPRNKMALITWLGIWPTASIFLYFLTPYMESLPYLLRTAIVTGLVVITMTYLLMPRLVQVFRAWLN</sequence>
<feature type="domain" description="ABM" evidence="2">
    <location>
        <begin position="5"/>
        <end position="93"/>
    </location>
</feature>
<evidence type="ECO:0000313" key="4">
    <source>
        <dbReference type="Proteomes" id="UP000215188"/>
    </source>
</evidence>